<proteinExistence type="predicted"/>
<dbReference type="EMBL" id="CDOG01000025">
    <property type="protein sequence ID" value="CEN39054.1"/>
    <property type="molecule type" value="Genomic_DNA"/>
</dbReference>
<gene>
    <name evidence="2" type="ORF">CCYN74_310002</name>
</gene>
<feature type="transmembrane region" description="Helical" evidence="1">
    <location>
        <begin position="69"/>
        <end position="97"/>
    </location>
</feature>
<evidence type="ECO:0000313" key="2">
    <source>
        <dbReference type="EMBL" id="CEN39054.1"/>
    </source>
</evidence>
<keyword evidence="1" id="KW-0472">Membrane</keyword>
<name>A0A0B7HSM2_9FLAO</name>
<feature type="transmembrane region" description="Helical" evidence="1">
    <location>
        <begin position="28"/>
        <end position="57"/>
    </location>
</feature>
<accession>A0A0B7HSM2</accession>
<organism evidence="2 3">
    <name type="scientific">Capnocytophaga cynodegmi</name>
    <dbReference type="NCBI Taxonomy" id="28189"/>
    <lineage>
        <taxon>Bacteria</taxon>
        <taxon>Pseudomonadati</taxon>
        <taxon>Bacteroidota</taxon>
        <taxon>Flavobacteriia</taxon>
        <taxon>Flavobacteriales</taxon>
        <taxon>Flavobacteriaceae</taxon>
        <taxon>Capnocytophaga</taxon>
    </lineage>
</organism>
<keyword evidence="1" id="KW-0812">Transmembrane</keyword>
<sequence>MQENSQQNSEKQVFFVQQAENKSNGIGIAGFVLALLGLFLGWIPVLGWILWALGLILSGVGITRKPKGLAIAGLVISLIGLIILIFVVGAIGAIAAAGA</sequence>
<protein>
    <recommendedName>
        <fullName evidence="4">DUF4190 domain-containing protein</fullName>
    </recommendedName>
</protein>
<evidence type="ECO:0000313" key="3">
    <source>
        <dbReference type="Proteomes" id="UP000038083"/>
    </source>
</evidence>
<reference evidence="2 3" key="1">
    <citation type="submission" date="2015-01" db="EMBL/GenBank/DDBJ databases">
        <authorList>
            <person name="MANFREDI Pablo"/>
        </authorList>
    </citation>
    <scope>NUCLEOTIDE SEQUENCE [LARGE SCALE GENOMIC DNA]</scope>
    <source>
        <strain evidence="2 3">Ccy74</strain>
    </source>
</reference>
<dbReference type="RefSeq" id="WP_018279745.1">
    <property type="nucleotide sequence ID" value="NZ_CDOF01000098.1"/>
</dbReference>
<keyword evidence="1" id="KW-1133">Transmembrane helix</keyword>
<evidence type="ECO:0000256" key="1">
    <source>
        <dbReference type="SAM" id="Phobius"/>
    </source>
</evidence>
<evidence type="ECO:0008006" key="4">
    <source>
        <dbReference type="Google" id="ProtNLM"/>
    </source>
</evidence>
<dbReference type="Proteomes" id="UP000038083">
    <property type="component" value="Unassembled WGS sequence"/>
</dbReference>
<dbReference type="AlphaFoldDB" id="A0A0B7HSM2"/>